<reference evidence="2" key="1">
    <citation type="journal article" date="2019" name="Int. J. Syst. Evol. Microbiol.">
        <title>The Global Catalogue of Microorganisms (GCM) 10K type strain sequencing project: providing services to taxonomists for standard genome sequencing and annotation.</title>
        <authorList>
            <consortium name="The Broad Institute Genomics Platform"/>
            <consortium name="The Broad Institute Genome Sequencing Center for Infectious Disease"/>
            <person name="Wu L."/>
            <person name="Ma J."/>
        </authorList>
    </citation>
    <scope>NUCLEOTIDE SEQUENCE [LARGE SCALE GENOMIC DNA]</scope>
    <source>
        <strain evidence="2">JCM 9092</strain>
    </source>
</reference>
<name>A0ABP6M7V9_9ACTN</name>
<dbReference type="RefSeq" id="WP_344518328.1">
    <property type="nucleotide sequence ID" value="NZ_BAAAUG010000009.1"/>
</dbReference>
<evidence type="ECO:0008006" key="3">
    <source>
        <dbReference type="Google" id="ProtNLM"/>
    </source>
</evidence>
<keyword evidence="2" id="KW-1185">Reference proteome</keyword>
<organism evidence="1 2">
    <name type="scientific">Streptomyces rectiviolaceus</name>
    <dbReference type="NCBI Taxonomy" id="332591"/>
    <lineage>
        <taxon>Bacteria</taxon>
        <taxon>Bacillati</taxon>
        <taxon>Actinomycetota</taxon>
        <taxon>Actinomycetes</taxon>
        <taxon>Kitasatosporales</taxon>
        <taxon>Streptomycetaceae</taxon>
        <taxon>Streptomyces</taxon>
    </lineage>
</organism>
<dbReference type="Proteomes" id="UP001501637">
    <property type="component" value="Unassembled WGS sequence"/>
</dbReference>
<proteinExistence type="predicted"/>
<accession>A0ABP6M7V9</accession>
<dbReference type="EMBL" id="BAAAUG010000009">
    <property type="protein sequence ID" value="GAA3081688.1"/>
    <property type="molecule type" value="Genomic_DNA"/>
</dbReference>
<evidence type="ECO:0000313" key="2">
    <source>
        <dbReference type="Proteomes" id="UP001501637"/>
    </source>
</evidence>
<comment type="caution">
    <text evidence="1">The sequence shown here is derived from an EMBL/GenBank/DDBJ whole genome shotgun (WGS) entry which is preliminary data.</text>
</comment>
<evidence type="ECO:0000313" key="1">
    <source>
        <dbReference type="EMBL" id="GAA3081688.1"/>
    </source>
</evidence>
<gene>
    <name evidence="1" type="ORF">GCM10010449_02090</name>
</gene>
<protein>
    <recommendedName>
        <fullName evidence="3">Secreted protein</fullName>
    </recommendedName>
</protein>
<sequence>MSSSTTSLLIAVLGIFGTLVSGLLAQRTAERGRAADLAHAERQRIDDREYQAIANTREALRACYVALNTAALEYHSELNHFRYALEAGEVTDEMRSRLEDARREQRAQNAQAQMIVPDSVLPAANKVTIRLNVVYGIVKRIDGGFPPARPGESVDEARARIKEIWSYLDTMRSLMRESVGATTDPLTTAGAAER</sequence>